<dbReference type="FunFam" id="1.25.10.10:FF:000090">
    <property type="entry name" value="eIF-2-alpha kinase activator GCN1"/>
    <property type="match status" value="1"/>
</dbReference>
<feature type="domain" description="TOG" evidence="9">
    <location>
        <begin position="1371"/>
        <end position="1604"/>
    </location>
</feature>
<dbReference type="InterPro" id="IPR022716">
    <property type="entry name" value="Gcn1_N"/>
</dbReference>
<dbReference type="CDD" id="cd01417">
    <property type="entry name" value="Ribosomal_L19e_E"/>
    <property type="match status" value="1"/>
</dbReference>
<dbReference type="PANTHER" id="PTHR23346">
    <property type="entry name" value="TRANSLATIONAL ACTIVATOR GCN1-RELATED"/>
    <property type="match status" value="1"/>
</dbReference>
<evidence type="ECO:0000256" key="5">
    <source>
        <dbReference type="ARBA" id="ARBA00023274"/>
    </source>
</evidence>
<dbReference type="Proteomes" id="UP000009084">
    <property type="component" value="Unassembled WGS sequence"/>
</dbReference>
<dbReference type="Pfam" id="PF24993">
    <property type="entry name" value="GNC1_N"/>
    <property type="match status" value="1"/>
</dbReference>
<keyword evidence="5 7" id="KW-0687">Ribonucleoprotein</keyword>
<feature type="repeat" description="HEAT" evidence="6">
    <location>
        <begin position="2005"/>
        <end position="2042"/>
    </location>
</feature>
<dbReference type="Pfam" id="PF25801">
    <property type="entry name" value="HEAT_GCN1_C_2"/>
    <property type="match status" value="1"/>
</dbReference>
<dbReference type="Gene3D" id="1.10.1650.10">
    <property type="match status" value="1"/>
</dbReference>
<dbReference type="PROSITE" id="PS00526">
    <property type="entry name" value="RIBOSOMAL_L19E"/>
    <property type="match status" value="1"/>
</dbReference>
<dbReference type="Pfam" id="PF24916">
    <property type="entry name" value="HEAT_GCN1_fung"/>
    <property type="match status" value="1"/>
</dbReference>
<dbReference type="InterPro" id="IPR056809">
    <property type="entry name" value="HEAT_GCN1_fung"/>
</dbReference>
<dbReference type="Pfam" id="PF12074">
    <property type="entry name" value="Gcn1_N"/>
    <property type="match status" value="1"/>
</dbReference>
<dbReference type="InterPro" id="IPR021133">
    <property type="entry name" value="HEAT_type_2"/>
</dbReference>
<dbReference type="InterPro" id="IPR034085">
    <property type="entry name" value="TOG"/>
</dbReference>
<dbReference type="InterPro" id="IPR015972">
    <property type="entry name" value="Ribosomal_eL19_dom1"/>
</dbReference>
<dbReference type="PROSITE" id="PS50077">
    <property type="entry name" value="HEAT_REPEAT"/>
    <property type="match status" value="2"/>
</dbReference>
<dbReference type="HOGENOM" id="CLU_000504_1_1_1"/>
<reference evidence="11 12" key="1">
    <citation type="journal article" date="2009" name="Genome Res.">
        <title>Comparative genomic analyses of the human fungal pathogens Coccidioides and their relatives.</title>
        <authorList>
            <person name="Sharpton T.J."/>
            <person name="Stajich J.E."/>
            <person name="Rounsley S.D."/>
            <person name="Gardner M.J."/>
            <person name="Wortman J.R."/>
            <person name="Jordar V.S."/>
            <person name="Maiti R."/>
            <person name="Kodira C.D."/>
            <person name="Neafsey D.E."/>
            <person name="Zeng Q."/>
            <person name="Hung C.-Y."/>
            <person name="McMahan C."/>
            <person name="Muszewska A."/>
            <person name="Grynberg M."/>
            <person name="Mandel M.A."/>
            <person name="Kellner E.M."/>
            <person name="Barker B.M."/>
            <person name="Galgiani J.N."/>
            <person name="Orbach M.J."/>
            <person name="Kirkland T.N."/>
            <person name="Cole G.T."/>
            <person name="Henn M.R."/>
            <person name="Birren B.W."/>
            <person name="Taylor J.W."/>
        </authorList>
    </citation>
    <scope>NUCLEOTIDE SEQUENCE [LARGE SCALE GENOMIC DNA]</scope>
    <source>
        <strain evidence="12">C735</strain>
    </source>
</reference>
<dbReference type="FunFam" id="1.10.1200.240:FF:000001">
    <property type="entry name" value="Ribosomal protein L19"/>
    <property type="match status" value="1"/>
</dbReference>
<keyword evidence="3" id="KW-0677">Repeat</keyword>
<dbReference type="Gene3D" id="1.25.10.10">
    <property type="entry name" value="Leucine-rich Repeat Variant"/>
    <property type="match status" value="6"/>
</dbReference>
<dbReference type="PANTHER" id="PTHR23346:SF7">
    <property type="entry name" value="STALLED RIBOSOME SENSOR GCN1"/>
    <property type="match status" value="1"/>
</dbReference>
<feature type="compositionally biased region" description="Basic and acidic residues" evidence="8">
    <location>
        <begin position="2896"/>
        <end position="2922"/>
    </location>
</feature>
<dbReference type="InterPro" id="IPR057260">
    <property type="entry name" value="Ribosomal_L19e_C"/>
</dbReference>
<dbReference type="GO" id="GO:0030295">
    <property type="term" value="F:protein kinase activator activity"/>
    <property type="evidence" value="ECO:0007669"/>
    <property type="project" value="UniProtKB-ARBA"/>
</dbReference>
<dbReference type="GO" id="GO:0034198">
    <property type="term" value="P:cellular response to amino acid starvation"/>
    <property type="evidence" value="ECO:0007669"/>
    <property type="project" value="TreeGrafter"/>
</dbReference>
<dbReference type="SUPFAM" id="SSF48371">
    <property type="entry name" value="ARM repeat"/>
    <property type="match status" value="3"/>
</dbReference>
<evidence type="ECO:0000256" key="3">
    <source>
        <dbReference type="ARBA" id="ARBA00022737"/>
    </source>
</evidence>
<evidence type="ECO:0000256" key="2">
    <source>
        <dbReference type="ARBA" id="ARBA00011082"/>
    </source>
</evidence>
<evidence type="ECO:0000259" key="10">
    <source>
        <dbReference type="SMART" id="SM01416"/>
    </source>
</evidence>
<organism evidence="11 12">
    <name type="scientific">Coccidioides posadasii (strain C735)</name>
    <name type="common">Valley fever fungus</name>
    <dbReference type="NCBI Taxonomy" id="222929"/>
    <lineage>
        <taxon>Eukaryota</taxon>
        <taxon>Fungi</taxon>
        <taxon>Dikarya</taxon>
        <taxon>Ascomycota</taxon>
        <taxon>Pezizomycotina</taxon>
        <taxon>Eurotiomycetes</taxon>
        <taxon>Eurotiomycetidae</taxon>
        <taxon>Onygenales</taxon>
        <taxon>Onygenaceae</taxon>
        <taxon>Coccidioides</taxon>
    </lineage>
</organism>
<evidence type="ECO:0000256" key="4">
    <source>
        <dbReference type="ARBA" id="ARBA00022980"/>
    </source>
</evidence>
<dbReference type="SMART" id="SM01349">
    <property type="entry name" value="TOG"/>
    <property type="match status" value="1"/>
</dbReference>
<dbReference type="InterPro" id="IPR035970">
    <property type="entry name" value="60S_ribosomal_eL19_sf"/>
</dbReference>
<dbReference type="Pfam" id="PF25476">
    <property type="entry name" value="Ribosomal_L19e_C"/>
    <property type="match status" value="1"/>
</dbReference>
<dbReference type="GO" id="GO:0003735">
    <property type="term" value="F:structural constituent of ribosome"/>
    <property type="evidence" value="ECO:0007669"/>
    <property type="project" value="InterPro"/>
</dbReference>
<dbReference type="HAMAP" id="MF_01475">
    <property type="entry name" value="Ribosomal_eL19"/>
    <property type="match status" value="1"/>
</dbReference>
<dbReference type="InterPro" id="IPR023638">
    <property type="entry name" value="Ribosomal_eL19_CS"/>
</dbReference>
<feature type="repeat" description="HEAT" evidence="6">
    <location>
        <begin position="1545"/>
        <end position="1583"/>
    </location>
</feature>
<dbReference type="NCBIfam" id="NF006343">
    <property type="entry name" value="PRK08570.1"/>
    <property type="match status" value="1"/>
</dbReference>
<dbReference type="VEuPathDB" id="FungiDB:CPC735_054260"/>
<dbReference type="SMART" id="SM01416">
    <property type="entry name" value="Ribosomal_L19e"/>
    <property type="match status" value="1"/>
</dbReference>
<feature type="region of interest" description="Disordered" evidence="8">
    <location>
        <begin position="2896"/>
        <end position="2935"/>
    </location>
</feature>
<dbReference type="OrthoDB" id="5148094at2759"/>
<dbReference type="EMBL" id="ACFW01000049">
    <property type="protein sequence ID" value="EER24056.1"/>
    <property type="molecule type" value="Genomic_DNA"/>
</dbReference>
<protein>
    <recommendedName>
        <fullName evidence="7">Ribosomal protein L19</fullName>
    </recommendedName>
</protein>
<dbReference type="GO" id="GO:0006412">
    <property type="term" value="P:translation"/>
    <property type="evidence" value="ECO:0007669"/>
    <property type="project" value="InterPro"/>
</dbReference>
<evidence type="ECO:0000256" key="1">
    <source>
        <dbReference type="ARBA" id="ARBA00007366"/>
    </source>
</evidence>
<feature type="domain" description="Large ribosomal subunit protein eL19" evidence="10">
    <location>
        <begin position="2747"/>
        <end position="2890"/>
    </location>
</feature>
<dbReference type="FunFam" id="1.10.1650.10:FF:000001">
    <property type="entry name" value="Ribosomal protein L19"/>
    <property type="match status" value="1"/>
</dbReference>
<evidence type="ECO:0000313" key="11">
    <source>
        <dbReference type="EMBL" id="EER24056.1"/>
    </source>
</evidence>
<evidence type="ECO:0000313" key="12">
    <source>
        <dbReference type="Proteomes" id="UP000009084"/>
    </source>
</evidence>
<dbReference type="InterPro" id="IPR033935">
    <property type="entry name" value="Ribosomal_eL19_euk"/>
</dbReference>
<sequence length="2935" mass="322785">MDEIKWNNVHDGMLESLKPVIFSGSTSRRRAGLHELHEKILSHELPKELDRPLLDLLFGTYPIYVDRDSRRDAQRCIRDIFQAPIASVDLKDFANKLHKECYKPAIAAANAFVLIEWCTLLLQHLSQREAENPEDAPQLAVNVLSANSKALETCLRSSKKEGLKHSAIIVSRRALRTVLSKEETGDEVVRRLVRVLTSETGSGFRNAPYLGVLSGVCARLPKRRAVLDDVKPAIFQFYIKDIIGSRTVVPSHIAGSLGDFFISFASAEDLQKEIWPSLEKAMLRSPEVVFTGIIPSFVAAIPREIELSEVVSTRLSKPLLSSFKSASQTVRQGAVKAFEALIAKCKEEQWLLKIIDEVILPLKTSRITNVEHRALQVQVLSIFHCFPELSHRVLSGLSPALARESNEAALESEVQAFCHHLAYLIRSQSTISKEDFSVVAKGCAEKRSAFRKIWISNVGEVIWNLDRDSLFSSSSVKTNFLKPVVEKISSSFDEINANPLPAVQGGTISIAYVLLALSCQNLQGGKLDDGSLLLNTDVIVGQSLSLSLKQSFLLNPRIFTKLASKDELAWNIRALSGVSSEAAFQAVDPTVRDTWAQAFIYVISSAATPENLRESAISHLRNCYLKNPQVVGMAIISAMWKWLLAVNTGDKDSAALSAGTGGDKLLLVVRAITPSPNVVDSLVLDRQLIELLVLCRPELIPRANWIEITLRAGADPGKIAQSYPKECIAQVLLATEVSRRFWYFSHASTLLTRCLMQDPIRSKLSKGRTAAWNAAADLAFVAPDVMMPILVKQIQEDLNIDRITRFGPTDIAIARHSGETPFIDVLSTKTKRLPGKGDKDYDTLKWEAELRAEMAQKRGQHQKKLTPEEQVKVKAQLLKEAEIRKSIQIQEQIIRRGAGIVESLARGPATEAEEWINQAVNCLCRLVEVDAGALVGSSISEAYVACTSRISSRLEEIRPFIGIATLRSLGKTYMPSDLEVEPLGTLVTRILYRIRLASEQRPFDVVSFGIMLRLIIVVLEKDGVKEAAESRGEQILLALEFLTIHANLFSDSRLPRTEVLRTLISAMRIHAEHYKLMRDLLIDICRSVTDNVQPDELTILLQGVIVPETSVRTAVLQAIEAEIDLTDLDFSEYIWLGCHDHVSENAEISKAIWEENGLEVDANSPDFIMEYLGTADSQLRGAAAVALAHACKFSPSVFTTTLEKLETKYQDEIKPRAPETDAYGMPKKVDTPDNWQLRSGIALALKSMAQGFHGDQIVGFLQFLISDGPLVDQNVSVRRQMAESGSAVIALHGQDNVEELMHLFEKTLETSDKATEQSDWLNEAVIILYGSLARHLKSGDKRLQTVIKKLLAALSTPSESVQYAVSECLTPLIRLSPIETSVYIDELVDQLLHSKRYATRRGAAYGLAGIVHGRGISALREFRIMPRLKEASENKKDPNERQGSLLAFELLSLVLGRMFEPYIIQILPQLLTAFGDPSVDVRDACLDTAKACFASLSSYGVKQILPTLLEGLDDPQWRSKKGACDLLGAMAYLDPQQLAVSLPDIIPPLTVVLNDSHKEVRNSANRSLQRFGDVISNPEVKGLVNILLKALSDPTKYTDEALDALIKISFIHYLDAPSLALIVRILERGLGDRSTTKRKAAQIIGSLAHLTERKDLTSHLPILVAGLKIAIVDPVPTTRATASKALGSLIEKLGEEALPDLIPSLMTTLKSDTGAGDRLGSAQALSEVLAGLGTSRLEETLPSILQNVSSAKSAVREGFMSLFIFLPACFGNSFASYLNRIIPPILSGLADDVEAIRETSLRAGRLLVKNFATKSIDLLLPELERGLADDSHRIRLSSVELVGDLLFNLTGINTKADIEEEDDTAAQAGQSLLEVLGEDKRNKVLSALYICRCDTSGLVRSAAINVWKALVASPRTLKELVPTLTQLIIRRLGSANMEQKVIAGNALGELIKKAGEGVLSTLLPSLEEGLLASTEVDARQGICIALRELVISSSGESLEVYEKILISTVRTALLDSNQDVREAAAEAFDALQQALGKRIVDRVLPDLLNLLHTDAEADRALAALLTLLTETTRANIILPNLIPSLLASPMTSFNAKALASLAEVTGGALTRRLPNILNTLIDNSLSTKNEKLRPEINSAFDTVLNSVDECDGLNAAMNVMITLMKHEDHHKRAAAANRLSSFFGKTTLDISRYYPELVRVCLISFDDYDTNVVAAAWEALSQLTSHMRKEEMEVLVIPTRQVLRQVGVAGANLPGFCRPKGISAVFPIFLQGLLNGTVEQRVQSALAIGDIIDRTSTEALKPFVTQITGPLIRVVSERSVEIKCAVFLAINKLLEKIPLFIKPFLPQLQRIFARGLADSSSETLRSRAAKGLGILITLTPRVDPLISELVAGSKTSDSGVKSAMLRALHEVVAKAGKNMSDASKQAILELIDDESADRDEATNIANAQLVGALIKSLPEATAVPLIKNRVLTSHYTHLSVLALNSILAESPRSITDTFPDETLSTICEGIKHKDVFIADNSVLAAGKYLLTTDIDRDAETDRVVLEALTSVIPPGNPADTRRVALVVLRTVSRLEPGLVGPHLSLLIPPVFSSVRDLVIPIKLGAEATFLALLQVVDAGSVIFDTYLQGPGAGLPMTTKRSMQDYFKRVALRLATQARERRDAEGGAGGLDLASDEADDEKELWSVGKSREALSCGISSRLAHSRLVIAYDKPCSTHILTHCCRRRDSNNHPSTNSAIEFNGIKMVNLRTQKRLAAAVVGCGQRKIWLDPNEVNEISTANSRQTIRKLISDGLIIHKPVTMHSRARARELAEARKIGRHRGFGKRKGTKDARMPSQVLWMRRLRVLRRLLAKYRASGKIDKHLYHELYHLSKGNTFKHKRALVEHIHKAKAEKQRERMLKEEMDAKRAKTKAARERRQERIAAKRNALAGETEEA</sequence>
<evidence type="ECO:0000256" key="6">
    <source>
        <dbReference type="PROSITE-ProRule" id="PRU00103"/>
    </source>
</evidence>
<dbReference type="GO" id="GO:0022625">
    <property type="term" value="C:cytosolic large ribosomal subunit"/>
    <property type="evidence" value="ECO:0007669"/>
    <property type="project" value="InterPro"/>
</dbReference>
<comment type="similarity">
    <text evidence="2 7">Belongs to the eukaryotic ribosomal protein eL19 family.</text>
</comment>
<dbReference type="Pfam" id="PF24984">
    <property type="entry name" value="HEAT_EF3_GNC1"/>
    <property type="match status" value="1"/>
</dbReference>
<dbReference type="InterPro" id="IPR056810">
    <property type="entry name" value="GNC1-like_N"/>
</dbReference>
<dbReference type="InterPro" id="IPR000196">
    <property type="entry name" value="Ribosomal_eL19_dom"/>
</dbReference>
<dbReference type="Pfam" id="PF23271">
    <property type="entry name" value="HEAT_GCN1"/>
    <property type="match status" value="1"/>
</dbReference>
<proteinExistence type="inferred from homology"/>
<evidence type="ECO:0000256" key="7">
    <source>
        <dbReference type="RuleBase" id="RU000574"/>
    </source>
</evidence>
<comment type="similarity">
    <text evidence="1">Belongs to the GCN1 family.</text>
</comment>
<dbReference type="InterPro" id="IPR011989">
    <property type="entry name" value="ARM-like"/>
</dbReference>
<accession>C5PHQ3</accession>
<name>C5PHQ3_COCP7</name>
<dbReference type="InterPro" id="IPR057259">
    <property type="entry name" value="Ribosomal_L19e"/>
</dbReference>
<dbReference type="Pfam" id="PF24987">
    <property type="entry name" value="HEAT_EF3_N"/>
    <property type="match status" value="1"/>
</dbReference>
<dbReference type="GO" id="GO:1904688">
    <property type="term" value="P:regulation of cytoplasmic translational initiation"/>
    <property type="evidence" value="ECO:0007669"/>
    <property type="project" value="UniProtKB-ARBA"/>
</dbReference>
<dbReference type="Gene3D" id="1.10.1200.240">
    <property type="match status" value="1"/>
</dbReference>
<evidence type="ECO:0000259" key="9">
    <source>
        <dbReference type="SMART" id="SM01349"/>
    </source>
</evidence>
<keyword evidence="4 7" id="KW-0689">Ribosomal protein</keyword>
<dbReference type="Pfam" id="PF01280">
    <property type="entry name" value="Ribosomal_L19e"/>
    <property type="match status" value="1"/>
</dbReference>
<dbReference type="SUPFAM" id="SSF48140">
    <property type="entry name" value="Ribosomal protein L19 (L19e)"/>
    <property type="match status" value="1"/>
</dbReference>
<evidence type="ECO:0000256" key="8">
    <source>
        <dbReference type="SAM" id="MobiDB-lite"/>
    </source>
</evidence>
<gene>
    <name evidence="11" type="ORF">CPC735_054260</name>
</gene>
<dbReference type="InterPro" id="IPR016024">
    <property type="entry name" value="ARM-type_fold"/>
</dbReference>
<comment type="caution">
    <text evidence="11">The sequence shown here is derived from an EMBL/GenBank/DDBJ whole genome shotgun (WGS) entry which is preliminary data.</text>
</comment>
<dbReference type="InterPro" id="IPR057546">
    <property type="entry name" value="HEAT_GCN1"/>
</dbReference>